<dbReference type="InterPro" id="IPR011611">
    <property type="entry name" value="PfkB_dom"/>
</dbReference>
<dbReference type="Proteomes" id="UP000195305">
    <property type="component" value="Unassembled WGS sequence"/>
</dbReference>
<evidence type="ECO:0000313" key="6">
    <source>
        <dbReference type="Proteomes" id="UP000195305"/>
    </source>
</evidence>
<evidence type="ECO:0000259" key="4">
    <source>
        <dbReference type="Pfam" id="PF00294"/>
    </source>
</evidence>
<feature type="domain" description="Carbohydrate kinase PfkB" evidence="4">
    <location>
        <begin position="13"/>
        <end position="220"/>
    </location>
</feature>
<reference evidence="5 6" key="1">
    <citation type="journal article" date="2018" name="BMC Genomics">
        <title>Whole genome sequencing and function prediction of 133 gut anaerobes isolated from chicken caecum in pure cultures.</title>
        <authorList>
            <person name="Medvecky M."/>
            <person name="Cejkova D."/>
            <person name="Polansky O."/>
            <person name="Karasova D."/>
            <person name="Kubasova T."/>
            <person name="Cizek A."/>
            <person name="Rychlik I."/>
        </authorList>
    </citation>
    <scope>NUCLEOTIDE SEQUENCE [LARGE SCALE GENOMIC DNA]</scope>
    <source>
        <strain evidence="5 6">An13</strain>
    </source>
</reference>
<keyword evidence="3" id="KW-0418">Kinase</keyword>
<dbReference type="Pfam" id="PF00294">
    <property type="entry name" value="PfkB"/>
    <property type="match status" value="1"/>
</dbReference>
<organism evidence="5 6">
    <name type="scientific">Massilimicrobiota timonensis</name>
    <dbReference type="NCBI Taxonomy" id="1776392"/>
    <lineage>
        <taxon>Bacteria</taxon>
        <taxon>Bacillati</taxon>
        <taxon>Bacillota</taxon>
        <taxon>Erysipelotrichia</taxon>
        <taxon>Erysipelotrichales</taxon>
        <taxon>Erysipelotrichaceae</taxon>
        <taxon>Massilimicrobiota</taxon>
    </lineage>
</organism>
<evidence type="ECO:0000256" key="2">
    <source>
        <dbReference type="ARBA" id="ARBA00022679"/>
    </source>
</evidence>
<dbReference type="GO" id="GO:0016301">
    <property type="term" value="F:kinase activity"/>
    <property type="evidence" value="ECO:0007669"/>
    <property type="project" value="UniProtKB-KW"/>
</dbReference>
<keyword evidence="2" id="KW-0808">Transferase</keyword>
<gene>
    <name evidence="5" type="ORF">B5E75_11630</name>
</gene>
<dbReference type="SUPFAM" id="SSF53613">
    <property type="entry name" value="Ribokinase-like"/>
    <property type="match status" value="1"/>
</dbReference>
<dbReference type="OrthoDB" id="9813569at2"/>
<comment type="caution">
    <text evidence="5">The sequence shown here is derived from an EMBL/GenBank/DDBJ whole genome shotgun (WGS) entry which is preliminary data.</text>
</comment>
<comment type="similarity">
    <text evidence="1">Belongs to the carbohydrate kinase PfkB family.</text>
</comment>
<dbReference type="Gene3D" id="3.40.1190.20">
    <property type="match status" value="1"/>
</dbReference>
<dbReference type="RefSeq" id="WP_087359417.1">
    <property type="nucleotide sequence ID" value="NZ_NFLJ01000038.1"/>
</dbReference>
<evidence type="ECO:0000313" key="5">
    <source>
        <dbReference type="EMBL" id="OUQ33107.1"/>
    </source>
</evidence>
<evidence type="ECO:0000256" key="1">
    <source>
        <dbReference type="ARBA" id="ARBA00010688"/>
    </source>
</evidence>
<sequence>MGSYFLENGSGNRASQVIYDRCYSAMTSLTSGDIDLKQLFQNVDVFVVSGITVALNQTIQDIVVEMVKYCRGNHILVVYDSNYRAKLWSIEAAGQALKRILPYVDILSAGYLDAQNLLGILSQADTFEQRLEDVYGQMKALYPQLQYIVSTKRDILSTSVNELTGYLYHGTLHISKTYHIDDIVDRVGGGDAFISGVLYGLLQHKDLMYSLEFGCCASVLKHTIYGDVNRFTISEIEDFMSCGTSKINR</sequence>
<dbReference type="EMBL" id="NFLJ01000038">
    <property type="protein sequence ID" value="OUQ33107.1"/>
    <property type="molecule type" value="Genomic_DNA"/>
</dbReference>
<name>A0A1Y4STA2_9FIRM</name>
<evidence type="ECO:0000256" key="3">
    <source>
        <dbReference type="ARBA" id="ARBA00022777"/>
    </source>
</evidence>
<dbReference type="PANTHER" id="PTHR43320:SF2">
    <property type="entry name" value="2-DEHYDRO-3-DEOXYGLUCONOKINASE_2-DEHYDRO-3-DEOXYGALACTONOKINASE"/>
    <property type="match status" value="1"/>
</dbReference>
<accession>A0A1Y4STA2</accession>
<dbReference type="CDD" id="cd01166">
    <property type="entry name" value="KdgK"/>
    <property type="match status" value="1"/>
</dbReference>
<dbReference type="AlphaFoldDB" id="A0A1Y4STA2"/>
<dbReference type="PANTHER" id="PTHR43320">
    <property type="entry name" value="SUGAR KINASE"/>
    <property type="match status" value="1"/>
</dbReference>
<proteinExistence type="inferred from homology"/>
<dbReference type="InterPro" id="IPR029056">
    <property type="entry name" value="Ribokinase-like"/>
</dbReference>
<protein>
    <recommendedName>
        <fullName evidence="4">Carbohydrate kinase PfkB domain-containing protein</fullName>
    </recommendedName>
</protein>
<dbReference type="InterPro" id="IPR052700">
    <property type="entry name" value="Carb_kinase_PfkB-like"/>
</dbReference>
<keyword evidence="6" id="KW-1185">Reference proteome</keyword>